<keyword evidence="4" id="KW-1185">Reference proteome</keyword>
<dbReference type="AlphaFoldDB" id="A0AAW1DL53"/>
<dbReference type="GO" id="GO:0005615">
    <property type="term" value="C:extracellular space"/>
    <property type="evidence" value="ECO:0007669"/>
    <property type="project" value="TreeGrafter"/>
</dbReference>
<reference evidence="3 4" key="1">
    <citation type="submission" date="2022-12" db="EMBL/GenBank/DDBJ databases">
        <title>Chromosome-level genome assembly of true bugs.</title>
        <authorList>
            <person name="Ma L."/>
            <person name="Li H."/>
        </authorList>
    </citation>
    <scope>NUCLEOTIDE SEQUENCE [LARGE SCALE GENOMIC DNA]</scope>
    <source>
        <strain evidence="3">Lab_2022b</strain>
    </source>
</reference>
<dbReference type="GO" id="GO:0005549">
    <property type="term" value="F:odorant binding"/>
    <property type="evidence" value="ECO:0007669"/>
    <property type="project" value="InterPro"/>
</dbReference>
<dbReference type="InterPro" id="IPR036728">
    <property type="entry name" value="PBP_GOBP_sf"/>
</dbReference>
<evidence type="ECO:0000313" key="3">
    <source>
        <dbReference type="EMBL" id="KAK9511761.1"/>
    </source>
</evidence>
<sequence>MKAFLVIFVIALAVSTTFAVDESIKKKLSDIFNKCKQENPLTDAEIEQIKKHSGVPSSPKAKCFAKCVYAEGKTLQNGKYNKQVALAFVDSLHAGKAEEAKKAKQVIEHCATKIGLNAGKDECEYAYKISVCGFNKAKELGIHAVDWD</sequence>
<dbReference type="EMBL" id="JAPXFL010000001">
    <property type="protein sequence ID" value="KAK9511761.1"/>
    <property type="molecule type" value="Genomic_DNA"/>
</dbReference>
<gene>
    <name evidence="3" type="ORF">O3M35_000362</name>
</gene>
<dbReference type="InterPro" id="IPR006170">
    <property type="entry name" value="PBP/GOBP"/>
</dbReference>
<dbReference type="SMART" id="SM00708">
    <property type="entry name" value="PhBP"/>
    <property type="match status" value="1"/>
</dbReference>
<evidence type="ECO:0000256" key="1">
    <source>
        <dbReference type="ARBA" id="ARBA00022729"/>
    </source>
</evidence>
<organism evidence="3 4">
    <name type="scientific">Rhynocoris fuscipes</name>
    <dbReference type="NCBI Taxonomy" id="488301"/>
    <lineage>
        <taxon>Eukaryota</taxon>
        <taxon>Metazoa</taxon>
        <taxon>Ecdysozoa</taxon>
        <taxon>Arthropoda</taxon>
        <taxon>Hexapoda</taxon>
        <taxon>Insecta</taxon>
        <taxon>Pterygota</taxon>
        <taxon>Neoptera</taxon>
        <taxon>Paraneoptera</taxon>
        <taxon>Hemiptera</taxon>
        <taxon>Heteroptera</taxon>
        <taxon>Panheteroptera</taxon>
        <taxon>Cimicomorpha</taxon>
        <taxon>Reduviidae</taxon>
        <taxon>Harpactorinae</taxon>
        <taxon>Harpactorini</taxon>
        <taxon>Rhynocoris</taxon>
    </lineage>
</organism>
<dbReference type="CDD" id="cd23992">
    <property type="entry name" value="PBP_GOBP"/>
    <property type="match status" value="1"/>
</dbReference>
<accession>A0AAW1DL53</accession>
<dbReference type="GO" id="GO:0007608">
    <property type="term" value="P:sensory perception of smell"/>
    <property type="evidence" value="ECO:0007669"/>
    <property type="project" value="TreeGrafter"/>
</dbReference>
<dbReference type="Pfam" id="PF01395">
    <property type="entry name" value="PBP_GOBP"/>
    <property type="match status" value="1"/>
</dbReference>
<keyword evidence="1 2" id="KW-0732">Signal</keyword>
<feature type="chain" id="PRO_5043710367" evidence="2">
    <location>
        <begin position="20"/>
        <end position="148"/>
    </location>
</feature>
<comment type="caution">
    <text evidence="3">The sequence shown here is derived from an EMBL/GenBank/DDBJ whole genome shotgun (WGS) entry which is preliminary data.</text>
</comment>
<dbReference type="Gene3D" id="1.10.238.20">
    <property type="entry name" value="Pheromone/general odorant binding protein domain"/>
    <property type="match status" value="1"/>
</dbReference>
<protein>
    <submittedName>
        <fullName evidence="3">Uncharacterized protein</fullName>
    </submittedName>
</protein>
<dbReference type="Proteomes" id="UP001461498">
    <property type="component" value="Unassembled WGS sequence"/>
</dbReference>
<name>A0AAW1DL53_9HEMI</name>
<dbReference type="SUPFAM" id="SSF47565">
    <property type="entry name" value="Insect pheromone/odorant-binding proteins"/>
    <property type="match status" value="1"/>
</dbReference>
<evidence type="ECO:0000256" key="2">
    <source>
        <dbReference type="SAM" id="SignalP"/>
    </source>
</evidence>
<feature type="signal peptide" evidence="2">
    <location>
        <begin position="1"/>
        <end position="19"/>
    </location>
</feature>
<evidence type="ECO:0000313" key="4">
    <source>
        <dbReference type="Proteomes" id="UP001461498"/>
    </source>
</evidence>
<dbReference type="PANTHER" id="PTHR11857">
    <property type="entry name" value="ODORANT BINDING PROTEIN-RELATED"/>
    <property type="match status" value="1"/>
</dbReference>
<proteinExistence type="predicted"/>